<evidence type="ECO:0000256" key="3">
    <source>
        <dbReference type="ARBA" id="ARBA00060902"/>
    </source>
</evidence>
<dbReference type="Pfam" id="PF06585">
    <property type="entry name" value="JHBP"/>
    <property type="match status" value="1"/>
</dbReference>
<dbReference type="SMART" id="SM00700">
    <property type="entry name" value="JHBP"/>
    <property type="match status" value="1"/>
</dbReference>
<protein>
    <submittedName>
        <fullName evidence="5">Uncharacterized protein</fullName>
    </submittedName>
</protein>
<evidence type="ECO:0000313" key="6">
    <source>
        <dbReference type="Proteomes" id="UP000625711"/>
    </source>
</evidence>
<evidence type="ECO:0000256" key="4">
    <source>
        <dbReference type="SAM" id="SignalP"/>
    </source>
</evidence>
<dbReference type="Gene3D" id="3.15.10.30">
    <property type="entry name" value="Haemolymph juvenile hormone binding protein"/>
    <property type="match status" value="1"/>
</dbReference>
<keyword evidence="2" id="KW-0090">Biological rhythms</keyword>
<dbReference type="PANTHER" id="PTHR11008">
    <property type="entry name" value="PROTEIN TAKEOUT-LIKE PROTEIN"/>
    <property type="match status" value="1"/>
</dbReference>
<dbReference type="AlphaFoldDB" id="A0A834IPD4"/>
<evidence type="ECO:0000256" key="2">
    <source>
        <dbReference type="ARBA" id="ARBA00023108"/>
    </source>
</evidence>
<keyword evidence="6" id="KW-1185">Reference proteome</keyword>
<keyword evidence="1 4" id="KW-0732">Signal</keyword>
<dbReference type="OrthoDB" id="8179031at2759"/>
<feature type="signal peptide" evidence="4">
    <location>
        <begin position="1"/>
        <end position="16"/>
    </location>
</feature>
<dbReference type="GO" id="GO:0007623">
    <property type="term" value="P:circadian rhythm"/>
    <property type="evidence" value="ECO:0007669"/>
    <property type="project" value="UniProtKB-ARBA"/>
</dbReference>
<gene>
    <name evidence="5" type="ORF">GWI33_002601</name>
</gene>
<dbReference type="FunFam" id="3.15.10.30:FF:000001">
    <property type="entry name" value="Takeout-like protein 1"/>
    <property type="match status" value="1"/>
</dbReference>
<name>A0A834IPD4_RHYFE</name>
<dbReference type="PANTHER" id="PTHR11008:SF39">
    <property type="entry name" value="CIRCADIAN CLOCK-CONTROLLED PROTEIN-LIKE PROTEIN"/>
    <property type="match status" value="1"/>
</dbReference>
<comment type="similarity">
    <text evidence="3">Belongs to the TO family.</text>
</comment>
<sequence>MKTLLVACFLLGTVLGEIPSYIKICSKNNPDLAKCIINSVETLRPKLKAGIPEINVPAVEPLFLDAITLNSGPNQAKIDANITNVKVHGASAFEIMDLRVNLKKNKFIFRVKLPKIDFEGDYDIDMNILVLKYKGQGIITGNFTDYICDCTMNGRIEEKNGEKHLKFGKFNIQLYLGKSTIHLDNLFSDNTSTLSRATNEVVRENANLFVEEIKPVLEDSLAEKFSDIANIITSRFTYDELFPEK</sequence>
<evidence type="ECO:0000256" key="1">
    <source>
        <dbReference type="ARBA" id="ARBA00022729"/>
    </source>
</evidence>
<dbReference type="EMBL" id="JAACXV010000171">
    <property type="protein sequence ID" value="KAF7282498.1"/>
    <property type="molecule type" value="Genomic_DNA"/>
</dbReference>
<evidence type="ECO:0000313" key="5">
    <source>
        <dbReference type="EMBL" id="KAF7282498.1"/>
    </source>
</evidence>
<accession>A0A834IPD4</accession>
<feature type="chain" id="PRO_5033049327" evidence="4">
    <location>
        <begin position="17"/>
        <end position="245"/>
    </location>
</feature>
<proteinExistence type="inferred from homology"/>
<comment type="caution">
    <text evidence="5">The sequence shown here is derived from an EMBL/GenBank/DDBJ whole genome shotgun (WGS) entry which is preliminary data.</text>
</comment>
<dbReference type="InterPro" id="IPR038606">
    <property type="entry name" value="To_sf"/>
</dbReference>
<dbReference type="GO" id="GO:0005615">
    <property type="term" value="C:extracellular space"/>
    <property type="evidence" value="ECO:0007669"/>
    <property type="project" value="TreeGrafter"/>
</dbReference>
<organism evidence="5 6">
    <name type="scientific">Rhynchophorus ferrugineus</name>
    <name type="common">Red palm weevil</name>
    <name type="synonym">Curculio ferrugineus</name>
    <dbReference type="NCBI Taxonomy" id="354439"/>
    <lineage>
        <taxon>Eukaryota</taxon>
        <taxon>Metazoa</taxon>
        <taxon>Ecdysozoa</taxon>
        <taxon>Arthropoda</taxon>
        <taxon>Hexapoda</taxon>
        <taxon>Insecta</taxon>
        <taxon>Pterygota</taxon>
        <taxon>Neoptera</taxon>
        <taxon>Endopterygota</taxon>
        <taxon>Coleoptera</taxon>
        <taxon>Polyphaga</taxon>
        <taxon>Cucujiformia</taxon>
        <taxon>Curculionidae</taxon>
        <taxon>Dryophthorinae</taxon>
        <taxon>Rhynchophorus</taxon>
    </lineage>
</organism>
<reference evidence="5" key="1">
    <citation type="submission" date="2020-08" db="EMBL/GenBank/DDBJ databases">
        <title>Genome sequencing and assembly of the red palm weevil Rhynchophorus ferrugineus.</title>
        <authorList>
            <person name="Dias G.B."/>
            <person name="Bergman C.M."/>
            <person name="Manee M."/>
        </authorList>
    </citation>
    <scope>NUCLEOTIDE SEQUENCE</scope>
    <source>
        <strain evidence="5">AA-2017</strain>
        <tissue evidence="5">Whole larva</tissue>
    </source>
</reference>
<dbReference type="InterPro" id="IPR010562">
    <property type="entry name" value="Haemolymph_juvenile_hormone-bd"/>
</dbReference>
<dbReference type="Proteomes" id="UP000625711">
    <property type="component" value="Unassembled WGS sequence"/>
</dbReference>